<dbReference type="EMBL" id="PQFF01000373">
    <property type="protein sequence ID" value="RHZ54994.1"/>
    <property type="molecule type" value="Genomic_DNA"/>
</dbReference>
<protein>
    <submittedName>
        <fullName evidence="1">Uncharacterized protein</fullName>
    </submittedName>
</protein>
<reference evidence="1 2" key="1">
    <citation type="submission" date="2018-08" db="EMBL/GenBank/DDBJ databases">
        <title>Genome and evolution of the arbuscular mycorrhizal fungus Diversispora epigaea (formerly Glomus versiforme) and its bacterial endosymbionts.</title>
        <authorList>
            <person name="Sun X."/>
            <person name="Fei Z."/>
            <person name="Harrison M."/>
        </authorList>
    </citation>
    <scope>NUCLEOTIDE SEQUENCE [LARGE SCALE GENOMIC DNA]</scope>
    <source>
        <strain evidence="1 2">IT104</strain>
    </source>
</reference>
<evidence type="ECO:0000313" key="2">
    <source>
        <dbReference type="Proteomes" id="UP000266861"/>
    </source>
</evidence>
<evidence type="ECO:0000313" key="1">
    <source>
        <dbReference type="EMBL" id="RHZ54994.1"/>
    </source>
</evidence>
<dbReference type="Proteomes" id="UP000266861">
    <property type="component" value="Unassembled WGS sequence"/>
</dbReference>
<comment type="caution">
    <text evidence="1">The sequence shown here is derived from an EMBL/GenBank/DDBJ whole genome shotgun (WGS) entry which is preliminary data.</text>
</comment>
<keyword evidence="2" id="KW-1185">Reference proteome</keyword>
<organism evidence="1 2">
    <name type="scientific">Diversispora epigaea</name>
    <dbReference type="NCBI Taxonomy" id="1348612"/>
    <lineage>
        <taxon>Eukaryota</taxon>
        <taxon>Fungi</taxon>
        <taxon>Fungi incertae sedis</taxon>
        <taxon>Mucoromycota</taxon>
        <taxon>Glomeromycotina</taxon>
        <taxon>Glomeromycetes</taxon>
        <taxon>Diversisporales</taxon>
        <taxon>Diversisporaceae</taxon>
        <taxon>Diversispora</taxon>
    </lineage>
</organism>
<gene>
    <name evidence="1" type="ORF">Glove_421g77</name>
</gene>
<proteinExistence type="predicted"/>
<name>A0A397GZU4_9GLOM</name>
<dbReference type="OrthoDB" id="5953547at2759"/>
<accession>A0A397GZU4</accession>
<sequence length="120" mass="14331">MSFMVKNLIFFLKITHSKPWNRMNGPMKTFDFKNNVTYSLFSQVQMYYRKNFDDIIQYFLLSNHQIKSIILNEHALEISSWNQFHIIHRVCLNKFQRRVFSLNMCHGHADTIVDAKVAGK</sequence>
<dbReference type="AlphaFoldDB" id="A0A397GZU4"/>